<evidence type="ECO:0000313" key="1">
    <source>
        <dbReference type="EMBL" id="AWT44092.1"/>
    </source>
</evidence>
<accession>A0A2U9P3L2</accession>
<name>A0A2U9P3L2_STRAS</name>
<dbReference type="Proteomes" id="UP000247634">
    <property type="component" value="Chromosome"/>
</dbReference>
<dbReference type="KEGG" id="sact:DMT42_18395"/>
<sequence>MKHAELLAEEELPGAATRSDSYDAFLVRDRACWLVSRTVDGPLVAKVSADVSRVFESRRSWPSPRPGKERGFASPLPDGGLAVIGNGLVTVYDAAAEVRWTYAFQPWPDVYHAGPSCTADGTGRRLLVTTPGPLEAPYRGDLCVALDLVDGRPVAETVLPSATAGYVFQQSLADPHQVFLGALQGDTFYAFEVTPADEELRATDFGENDPFLGLSLNGAAVLMDVGGQWLSRWTADADSIVVEAEDVLPEGLRFVGSRPGFLDDDRVIVAVAEEEASEANRHLLLDGRTLQPLTELRYPGTTCPDPLALGDGTWLTVHGDTVRRWAAA</sequence>
<keyword evidence="2" id="KW-1185">Reference proteome</keyword>
<dbReference type="RefSeq" id="WP_110629000.1">
    <property type="nucleotide sequence ID" value="NZ_CP029788.1"/>
</dbReference>
<protein>
    <submittedName>
        <fullName evidence="1">Uncharacterized protein</fullName>
    </submittedName>
</protein>
<gene>
    <name evidence="1" type="ORF">DMT42_18395</name>
</gene>
<organism evidence="1 2">
    <name type="scientific">Streptomyces actuosus</name>
    <dbReference type="NCBI Taxonomy" id="1885"/>
    <lineage>
        <taxon>Bacteria</taxon>
        <taxon>Bacillati</taxon>
        <taxon>Actinomycetota</taxon>
        <taxon>Actinomycetes</taxon>
        <taxon>Kitasatosporales</taxon>
        <taxon>Streptomycetaceae</taxon>
        <taxon>Streptomyces</taxon>
    </lineage>
</organism>
<dbReference type="EMBL" id="CP029788">
    <property type="protein sequence ID" value="AWT44092.1"/>
    <property type="molecule type" value="Genomic_DNA"/>
</dbReference>
<reference evidence="1 2" key="1">
    <citation type="submission" date="2018-06" db="EMBL/GenBank/DDBJ databases">
        <title>The complete genome sequence of a nosiheptide producer Streptomyces actuosus ATCC 25421: deducing the ability of producing a new class III lantibiotics.</title>
        <authorList>
            <person name="Liu W."/>
            <person name="Sun F."/>
            <person name="Hu Y."/>
        </authorList>
    </citation>
    <scope>NUCLEOTIDE SEQUENCE [LARGE SCALE GENOMIC DNA]</scope>
    <source>
        <strain evidence="1 2">ATCC 25421</strain>
    </source>
</reference>
<dbReference type="OrthoDB" id="4454357at2"/>
<dbReference type="AlphaFoldDB" id="A0A2U9P3L2"/>
<evidence type="ECO:0000313" key="2">
    <source>
        <dbReference type="Proteomes" id="UP000247634"/>
    </source>
</evidence>
<proteinExistence type="predicted"/>